<dbReference type="KEGG" id="amic:Ami3637_11710"/>
<keyword evidence="5" id="KW-1185">Reference proteome</keyword>
<dbReference type="InterPro" id="IPR000600">
    <property type="entry name" value="ROK"/>
</dbReference>
<dbReference type="Proteomes" id="UP000463883">
    <property type="component" value="Chromosome"/>
</dbReference>
<evidence type="ECO:0000256" key="1">
    <source>
        <dbReference type="ARBA" id="ARBA00002486"/>
    </source>
</evidence>
<protein>
    <submittedName>
        <fullName evidence="4">ROK family protein</fullName>
    </submittedName>
</protein>
<gene>
    <name evidence="4" type="ORF">Ami3637_11710</name>
</gene>
<dbReference type="InterPro" id="IPR043129">
    <property type="entry name" value="ATPase_NBD"/>
</dbReference>
<dbReference type="Pfam" id="PF00480">
    <property type="entry name" value="ROK"/>
    <property type="match status" value="1"/>
</dbReference>
<evidence type="ECO:0000313" key="4">
    <source>
        <dbReference type="EMBL" id="QHI72982.1"/>
    </source>
</evidence>
<keyword evidence="3" id="KW-0859">Xylose metabolism</keyword>
<dbReference type="SUPFAM" id="SSF53067">
    <property type="entry name" value="Actin-like ATPase domain"/>
    <property type="match status" value="1"/>
</dbReference>
<evidence type="ECO:0000256" key="2">
    <source>
        <dbReference type="ARBA" id="ARBA00006479"/>
    </source>
</evidence>
<dbReference type="SUPFAM" id="SSF46785">
    <property type="entry name" value="Winged helix' DNA-binding domain"/>
    <property type="match status" value="1"/>
</dbReference>
<dbReference type="Gene3D" id="3.30.420.40">
    <property type="match status" value="2"/>
</dbReference>
<dbReference type="EMBL" id="CP047591">
    <property type="protein sequence ID" value="QHI72982.1"/>
    <property type="molecule type" value="Genomic_DNA"/>
</dbReference>
<dbReference type="RefSeq" id="WP_162362749.1">
    <property type="nucleotide sequence ID" value="NZ_CP047591.1"/>
</dbReference>
<dbReference type="InterPro" id="IPR036388">
    <property type="entry name" value="WH-like_DNA-bd_sf"/>
</dbReference>
<organism evidence="4 5">
    <name type="scientific">Aminipila terrae</name>
    <dbReference type="NCBI Taxonomy" id="2697030"/>
    <lineage>
        <taxon>Bacteria</taxon>
        <taxon>Bacillati</taxon>
        <taxon>Bacillota</taxon>
        <taxon>Clostridia</taxon>
        <taxon>Peptostreptococcales</taxon>
        <taxon>Anaerovoracaceae</taxon>
        <taxon>Aminipila</taxon>
    </lineage>
</organism>
<dbReference type="PANTHER" id="PTHR18964:SF149">
    <property type="entry name" value="BIFUNCTIONAL UDP-N-ACETYLGLUCOSAMINE 2-EPIMERASE_N-ACETYLMANNOSAMINE KINASE"/>
    <property type="match status" value="1"/>
</dbReference>
<keyword evidence="3" id="KW-0119">Carbohydrate metabolism</keyword>
<accession>A0A6P1MG03</accession>
<dbReference type="InterPro" id="IPR011991">
    <property type="entry name" value="ArsR-like_HTH"/>
</dbReference>
<dbReference type="PANTHER" id="PTHR18964">
    <property type="entry name" value="ROK (REPRESSOR, ORF, KINASE) FAMILY"/>
    <property type="match status" value="1"/>
</dbReference>
<sequence length="371" mass="41742">MENRMLLKGKNRNDIYKLIYESKGISKQDIARVLNLSLPTVSQNLAELKDRGLIVEDGTFESTGGRKARVICSVDDFKVALGLDITRNHVSLVLVDLKGSVLHSRRIRYEFRDEEEFYKGLADLIDDFVAQGNINPEKILGLGVSLPAIIGEDGRSITYLTVLPAPDDLYDRMSKYIRYKLEFFNDANSGGFAEFWRRASQDPIVYISLSNSVGGAIMYSQSSYTGINQRSGEFGHITLVPEGKKCYCGQKGCADAYCNAKLLSDLTEGNLSEFFKRLDEKNPECLKAFDEYLYYLSQLVCNLRMTFDCDVVLGGYVGSHMENHIGRLTELVNKRNPFEKGGNYVKVCNYKFEASAVGAALHYLDNYIMNV</sequence>
<dbReference type="InterPro" id="IPR036390">
    <property type="entry name" value="WH_DNA-bd_sf"/>
</dbReference>
<evidence type="ECO:0000256" key="3">
    <source>
        <dbReference type="ARBA" id="ARBA00022629"/>
    </source>
</evidence>
<comment type="function">
    <text evidence="1">Transcriptional repressor of xylose-utilizing enzymes.</text>
</comment>
<comment type="similarity">
    <text evidence="2">Belongs to the ROK (NagC/XylR) family.</text>
</comment>
<dbReference type="GO" id="GO:0042732">
    <property type="term" value="P:D-xylose metabolic process"/>
    <property type="evidence" value="ECO:0007669"/>
    <property type="project" value="UniProtKB-KW"/>
</dbReference>
<evidence type="ECO:0000313" key="5">
    <source>
        <dbReference type="Proteomes" id="UP000463883"/>
    </source>
</evidence>
<name>A0A6P1MG03_9FIRM</name>
<dbReference type="AlphaFoldDB" id="A0A6P1MG03"/>
<proteinExistence type="inferred from homology"/>
<reference evidence="4 5" key="1">
    <citation type="submission" date="2020-01" db="EMBL/GenBank/DDBJ databases">
        <title>Genomic analysis of Aminipila sp. CBA3637.</title>
        <authorList>
            <person name="Kim Y.B."/>
            <person name="Roh S.W."/>
        </authorList>
    </citation>
    <scope>NUCLEOTIDE SEQUENCE [LARGE SCALE GENOMIC DNA]</scope>
    <source>
        <strain evidence="4 5">CBA3637</strain>
    </source>
</reference>
<dbReference type="CDD" id="cd00090">
    <property type="entry name" value="HTH_ARSR"/>
    <property type="match status" value="1"/>
</dbReference>
<dbReference type="Pfam" id="PF13412">
    <property type="entry name" value="HTH_24"/>
    <property type="match status" value="1"/>
</dbReference>
<dbReference type="Gene3D" id="1.10.10.10">
    <property type="entry name" value="Winged helix-like DNA-binding domain superfamily/Winged helix DNA-binding domain"/>
    <property type="match status" value="1"/>
</dbReference>